<feature type="region of interest" description="Disordered" evidence="6">
    <location>
        <begin position="328"/>
        <end position="347"/>
    </location>
</feature>
<keyword evidence="4 5" id="KW-0413">Isomerase</keyword>
<sequence>MSVTDVTKEIIENGDGETFPKAGQVVVVDYTGTLPCGKVFDCSRQRSAPFKFRIGQKEVIQGMDEGVAKISLSCHCDVKLSGFLFSMANQLFIGILGVFLSCLYVHGATVSLDTIIPGDGVDVPQDNDTVVVHYTGSLVDGRVFDSSRSPGRTPFEFIIGQGTVINGWDIGFKHNTRHDYFLNNFFTNPPIYPFATLIFDVELLQIKRPQQVPQNNFQSGFATGQQQSMGFSNQQQGAAQIATQGGGTQFAAQGMTFGSQGQQTAQFGQVQPGGQVAGQFGTAPDASQQMFQQSGQSSQQLGVQQSQGQRQSQTAQFGSSATAGQAQFGSPAAAAGQSQFGSSGASGVAQFGTSGGQSQFGVQQGMNQVSMQASGQTAQQGSQVGSQQLGVQQGFGVQQTQTGNFQQG</sequence>
<comment type="caution">
    <text evidence="8">The sequence shown here is derived from an EMBL/GenBank/DDBJ whole genome shotgun (WGS) entry which is preliminary data.</text>
</comment>
<dbReference type="GO" id="GO:0003755">
    <property type="term" value="F:peptidyl-prolyl cis-trans isomerase activity"/>
    <property type="evidence" value="ECO:0007669"/>
    <property type="project" value="UniProtKB-KW"/>
</dbReference>
<evidence type="ECO:0000256" key="2">
    <source>
        <dbReference type="ARBA" id="ARBA00013194"/>
    </source>
</evidence>
<dbReference type="InterPro" id="IPR001179">
    <property type="entry name" value="PPIase_FKBP_dom"/>
</dbReference>
<dbReference type="InterPro" id="IPR046357">
    <property type="entry name" value="PPIase_dom_sf"/>
</dbReference>
<evidence type="ECO:0000313" key="8">
    <source>
        <dbReference type="EMBL" id="KAK3091249.1"/>
    </source>
</evidence>
<evidence type="ECO:0000256" key="4">
    <source>
        <dbReference type="ARBA" id="ARBA00023235"/>
    </source>
</evidence>
<evidence type="ECO:0000256" key="5">
    <source>
        <dbReference type="PROSITE-ProRule" id="PRU00277"/>
    </source>
</evidence>
<dbReference type="PROSITE" id="PS50059">
    <property type="entry name" value="FKBP_PPIASE"/>
    <property type="match status" value="2"/>
</dbReference>
<feature type="compositionally biased region" description="Low complexity" evidence="6">
    <location>
        <begin position="224"/>
        <end position="242"/>
    </location>
</feature>
<feature type="region of interest" description="Disordered" evidence="6">
    <location>
        <begin position="217"/>
        <end position="242"/>
    </location>
</feature>
<dbReference type="Proteomes" id="UP001186944">
    <property type="component" value="Unassembled WGS sequence"/>
</dbReference>
<dbReference type="AlphaFoldDB" id="A0AA88Y229"/>
<dbReference type="PANTHER" id="PTHR10516:SF443">
    <property type="entry name" value="FK506-BINDING PROTEIN 59-RELATED"/>
    <property type="match status" value="1"/>
</dbReference>
<feature type="domain" description="PPIase FKBP-type" evidence="7">
    <location>
        <begin position="23"/>
        <end position="70"/>
    </location>
</feature>
<accession>A0AA88Y229</accession>
<reference evidence="8" key="1">
    <citation type="submission" date="2019-08" db="EMBL/GenBank/DDBJ databases">
        <title>The improved chromosome-level genome for the pearl oyster Pinctada fucata martensii using PacBio sequencing and Hi-C.</title>
        <authorList>
            <person name="Zheng Z."/>
        </authorList>
    </citation>
    <scope>NUCLEOTIDE SEQUENCE</scope>
    <source>
        <strain evidence="8">ZZ-2019</strain>
        <tissue evidence="8">Adductor muscle</tissue>
    </source>
</reference>
<gene>
    <name evidence="8" type="ORF">FSP39_018265</name>
</gene>
<feature type="compositionally biased region" description="Low complexity" evidence="6">
    <location>
        <begin position="263"/>
        <end position="316"/>
    </location>
</feature>
<dbReference type="PANTHER" id="PTHR10516">
    <property type="entry name" value="PEPTIDYL-PROLYL CIS-TRANS ISOMERASE"/>
    <property type="match status" value="1"/>
</dbReference>
<evidence type="ECO:0000256" key="3">
    <source>
        <dbReference type="ARBA" id="ARBA00023110"/>
    </source>
</evidence>
<dbReference type="Gene3D" id="3.10.50.40">
    <property type="match status" value="2"/>
</dbReference>
<evidence type="ECO:0000259" key="7">
    <source>
        <dbReference type="PROSITE" id="PS50059"/>
    </source>
</evidence>
<dbReference type="EMBL" id="VSWD01000010">
    <property type="protein sequence ID" value="KAK3091249.1"/>
    <property type="molecule type" value="Genomic_DNA"/>
</dbReference>
<dbReference type="Pfam" id="PF00254">
    <property type="entry name" value="FKBP_C"/>
    <property type="match status" value="2"/>
</dbReference>
<dbReference type="SUPFAM" id="SSF54534">
    <property type="entry name" value="FKBP-like"/>
    <property type="match status" value="2"/>
</dbReference>
<comment type="catalytic activity">
    <reaction evidence="1 5">
        <text>[protein]-peptidylproline (omega=180) = [protein]-peptidylproline (omega=0)</text>
        <dbReference type="Rhea" id="RHEA:16237"/>
        <dbReference type="Rhea" id="RHEA-COMP:10747"/>
        <dbReference type="Rhea" id="RHEA-COMP:10748"/>
        <dbReference type="ChEBI" id="CHEBI:83833"/>
        <dbReference type="ChEBI" id="CHEBI:83834"/>
        <dbReference type="EC" id="5.2.1.8"/>
    </reaction>
</comment>
<keyword evidence="3 5" id="KW-0697">Rotamase</keyword>
<dbReference type="GO" id="GO:0005737">
    <property type="term" value="C:cytoplasm"/>
    <property type="evidence" value="ECO:0007669"/>
    <property type="project" value="TreeGrafter"/>
</dbReference>
<dbReference type="EC" id="5.2.1.8" evidence="2 5"/>
<proteinExistence type="predicted"/>
<dbReference type="InterPro" id="IPR050689">
    <property type="entry name" value="FKBP-type_PPIase"/>
</dbReference>
<feature type="region of interest" description="Disordered" evidence="6">
    <location>
        <begin position="263"/>
        <end position="323"/>
    </location>
</feature>
<name>A0AA88Y229_PINIB</name>
<evidence type="ECO:0000256" key="6">
    <source>
        <dbReference type="SAM" id="MobiDB-lite"/>
    </source>
</evidence>
<keyword evidence="9" id="KW-1185">Reference proteome</keyword>
<evidence type="ECO:0000256" key="1">
    <source>
        <dbReference type="ARBA" id="ARBA00000971"/>
    </source>
</evidence>
<evidence type="ECO:0000313" key="9">
    <source>
        <dbReference type="Proteomes" id="UP001186944"/>
    </source>
</evidence>
<protein>
    <recommendedName>
        <fullName evidence="2 5">peptidylprolyl isomerase</fullName>
        <ecNumber evidence="2 5">5.2.1.8</ecNumber>
    </recommendedName>
</protein>
<organism evidence="8 9">
    <name type="scientific">Pinctada imbricata</name>
    <name type="common">Atlantic pearl-oyster</name>
    <name type="synonym">Pinctada martensii</name>
    <dbReference type="NCBI Taxonomy" id="66713"/>
    <lineage>
        <taxon>Eukaryota</taxon>
        <taxon>Metazoa</taxon>
        <taxon>Spiralia</taxon>
        <taxon>Lophotrochozoa</taxon>
        <taxon>Mollusca</taxon>
        <taxon>Bivalvia</taxon>
        <taxon>Autobranchia</taxon>
        <taxon>Pteriomorphia</taxon>
        <taxon>Pterioida</taxon>
        <taxon>Pterioidea</taxon>
        <taxon>Pteriidae</taxon>
        <taxon>Pinctada</taxon>
    </lineage>
</organism>
<feature type="domain" description="PPIase FKBP-type" evidence="7">
    <location>
        <begin position="127"/>
        <end position="207"/>
    </location>
</feature>